<keyword evidence="2" id="KW-1185">Reference proteome</keyword>
<name>A0ABD2BCJ4_VESMC</name>
<reference evidence="1 2" key="1">
    <citation type="journal article" date="2024" name="Ann. Entomol. Soc. Am.">
        <title>Genomic analyses of the southern and eastern yellowjacket wasps (Hymenoptera: Vespidae) reveal evolutionary signatures of social life.</title>
        <authorList>
            <person name="Catto M.A."/>
            <person name="Caine P.B."/>
            <person name="Orr S.E."/>
            <person name="Hunt B.G."/>
            <person name="Goodisman M.A.D."/>
        </authorList>
    </citation>
    <scope>NUCLEOTIDE SEQUENCE [LARGE SCALE GENOMIC DNA]</scope>
    <source>
        <strain evidence="1">232</strain>
        <tissue evidence="1">Head and thorax</tissue>
    </source>
</reference>
<evidence type="ECO:0000313" key="1">
    <source>
        <dbReference type="EMBL" id="KAL2730457.1"/>
    </source>
</evidence>
<accession>A0ABD2BCJ4</accession>
<evidence type="ECO:0000313" key="2">
    <source>
        <dbReference type="Proteomes" id="UP001607303"/>
    </source>
</evidence>
<organism evidence="1 2">
    <name type="scientific">Vespula maculifrons</name>
    <name type="common">Eastern yellow jacket</name>
    <name type="synonym">Wasp</name>
    <dbReference type="NCBI Taxonomy" id="7453"/>
    <lineage>
        <taxon>Eukaryota</taxon>
        <taxon>Metazoa</taxon>
        <taxon>Ecdysozoa</taxon>
        <taxon>Arthropoda</taxon>
        <taxon>Hexapoda</taxon>
        <taxon>Insecta</taxon>
        <taxon>Pterygota</taxon>
        <taxon>Neoptera</taxon>
        <taxon>Endopterygota</taxon>
        <taxon>Hymenoptera</taxon>
        <taxon>Apocrita</taxon>
        <taxon>Aculeata</taxon>
        <taxon>Vespoidea</taxon>
        <taxon>Vespidae</taxon>
        <taxon>Vespinae</taxon>
        <taxon>Vespula</taxon>
    </lineage>
</organism>
<sequence>MSTAPMRLLETWKLSRRHSWSTKQVYDMVRLSSVPVSERFLRTVRPQLCKALPGRINQSPPWRPDSSKFVASFQPSSVWIGIPLACGLQCSRPGAVYLPAGFLIRLLNLESFSVKEKRTFRLLIEYVTCEAIMFDESKQREDDIDSETEDTVTLFGQEVEGSPNNDLCKFVPEFDNWIPLVSSSTIGKRCGLMSPATKSLLPSETRIAKSFTLECFVCEVSRLTS</sequence>
<protein>
    <submittedName>
        <fullName evidence="1">Uncharacterized protein</fullName>
    </submittedName>
</protein>
<gene>
    <name evidence="1" type="ORF">V1477_016268</name>
</gene>
<dbReference type="Proteomes" id="UP001607303">
    <property type="component" value="Unassembled WGS sequence"/>
</dbReference>
<comment type="caution">
    <text evidence="1">The sequence shown here is derived from an EMBL/GenBank/DDBJ whole genome shotgun (WGS) entry which is preliminary data.</text>
</comment>
<proteinExistence type="predicted"/>
<dbReference type="AlphaFoldDB" id="A0ABD2BCJ4"/>
<dbReference type="EMBL" id="JAYRBN010000091">
    <property type="protein sequence ID" value="KAL2730457.1"/>
    <property type="molecule type" value="Genomic_DNA"/>
</dbReference>